<dbReference type="Pfam" id="PF23500">
    <property type="entry name" value="DUF7133"/>
    <property type="match status" value="1"/>
</dbReference>
<reference evidence="7" key="1">
    <citation type="journal article" date="2019" name="Int. J. Syst. Evol. Microbiol.">
        <title>The Global Catalogue of Microorganisms (GCM) 10K type strain sequencing project: providing services to taxonomists for standard genome sequencing and annotation.</title>
        <authorList>
            <consortium name="The Broad Institute Genomics Platform"/>
            <consortium name="The Broad Institute Genome Sequencing Center for Infectious Disease"/>
            <person name="Wu L."/>
            <person name="Ma J."/>
        </authorList>
    </citation>
    <scope>NUCLEOTIDE SEQUENCE [LARGE SCALE GENOMIC DNA]</scope>
    <source>
        <strain evidence="7">JCM 17664</strain>
    </source>
</reference>
<keyword evidence="2 4" id="KW-0479">Metal-binding</keyword>
<name>A0ABP8FT03_9BACT</name>
<comment type="caution">
    <text evidence="6">The sequence shown here is derived from an EMBL/GenBank/DDBJ whole genome shotgun (WGS) entry which is preliminary data.</text>
</comment>
<dbReference type="InterPro" id="IPR011989">
    <property type="entry name" value="ARM-like"/>
</dbReference>
<dbReference type="Proteomes" id="UP001501207">
    <property type="component" value="Unassembled WGS sequence"/>
</dbReference>
<gene>
    <name evidence="6" type="ORF">GCM10023143_18930</name>
</gene>
<evidence type="ECO:0000256" key="4">
    <source>
        <dbReference type="PROSITE-ProRule" id="PRU00433"/>
    </source>
</evidence>
<dbReference type="PANTHER" id="PTHR33546:SF1">
    <property type="entry name" value="LARGE, MULTIFUNCTIONAL SECRETED PROTEIN"/>
    <property type="match status" value="1"/>
</dbReference>
<evidence type="ECO:0000313" key="7">
    <source>
        <dbReference type="Proteomes" id="UP001501207"/>
    </source>
</evidence>
<keyword evidence="3 4" id="KW-0408">Iron</keyword>
<dbReference type="SUPFAM" id="SSF46626">
    <property type="entry name" value="Cytochrome c"/>
    <property type="match status" value="1"/>
</dbReference>
<evidence type="ECO:0000256" key="3">
    <source>
        <dbReference type="ARBA" id="ARBA00023004"/>
    </source>
</evidence>
<dbReference type="Pfam" id="PF13442">
    <property type="entry name" value="Cytochrome_CBB3"/>
    <property type="match status" value="1"/>
</dbReference>
<dbReference type="InterPro" id="IPR011042">
    <property type="entry name" value="6-blade_b-propeller_TolB-like"/>
</dbReference>
<dbReference type="SUPFAM" id="SSF50952">
    <property type="entry name" value="Soluble quinoprotein glucose dehydrogenase"/>
    <property type="match status" value="1"/>
</dbReference>
<proteinExistence type="predicted"/>
<accession>A0ABP8FT03</accession>
<dbReference type="Gene3D" id="1.10.760.10">
    <property type="entry name" value="Cytochrome c-like domain"/>
    <property type="match status" value="1"/>
</dbReference>
<dbReference type="Gene3D" id="2.120.10.30">
    <property type="entry name" value="TolB, C-terminal domain"/>
    <property type="match status" value="1"/>
</dbReference>
<evidence type="ECO:0000256" key="1">
    <source>
        <dbReference type="ARBA" id="ARBA00022617"/>
    </source>
</evidence>
<dbReference type="PANTHER" id="PTHR33546">
    <property type="entry name" value="LARGE, MULTIFUNCTIONAL SECRETED PROTEIN-RELATED"/>
    <property type="match status" value="1"/>
</dbReference>
<evidence type="ECO:0000259" key="5">
    <source>
        <dbReference type="PROSITE" id="PS51007"/>
    </source>
</evidence>
<dbReference type="InterPro" id="IPR009056">
    <property type="entry name" value="Cyt_c-like_dom"/>
</dbReference>
<dbReference type="EMBL" id="BAABFN010000004">
    <property type="protein sequence ID" value="GAA4310451.1"/>
    <property type="molecule type" value="Genomic_DNA"/>
</dbReference>
<dbReference type="InterPro" id="IPR011041">
    <property type="entry name" value="Quinoprot_gluc/sorb_DH_b-prop"/>
</dbReference>
<protein>
    <recommendedName>
        <fullName evidence="5">Cytochrome c domain-containing protein</fullName>
    </recommendedName>
</protein>
<sequence>MKKIYVPKGYHLELVASEPLVEEPVDIKWDGDGRMYVAEMRTYMQDVEGSNENVPVSRIVRLEDTDGDGRMDKSTVFIDSLVLPRMMLPLGDRLLTNETNSYNLWSYRDIDGDGKADEKALMYHNDAKDTRNLEHQRSGLIWNLDNWIYMSKDPARYRFVNNRLEVDSMPESPNGQWGLAHDNYGRLFFSLAGARIPALAFQQNPAYGVLNLNDQYEKGFRATWPVMATPDAQGGGKTLRPDSTLDGFTASCGQSVFRGDRLPADMRGDLFICEPVGRLVRRAKVTNRNGEIVLKNAYHHSEFLASNDMNFRPINTATGPDGCLYIVDMYHGIIQESTWTGADSYIRPQIRRFGLDKHIGKGRIYRLVHDGYEPGPQPHMLGESSSKLVTYLDHPNGWWRDNAQKLLVIRDDRSVIPALEKMASGEQSFWDKMLFWKKPPTILGRIHALWTLEGLNAIKPELLFKVLADKDPRLRKTAVWISETYLKKGDEKMLGHLKPLMNDSSIDVRFQLSLSLRCSALPEAKSMLQQLLAGNRANKVMNASWKQYEKDTRRRSLESSLAGMPEADKKLVRKGAVTFSQLCASCHGPDGKGLSLGGKSMNAPPLAGQARVNGDPAVLIRILLKGLSGPIDGQTYPDVMPSMETNDDEWIASVLSYIRKDLGNNASVVHPEQVKKIRKEIAGRKISWTLKELEK</sequence>
<dbReference type="InterPro" id="IPR016024">
    <property type="entry name" value="ARM-type_fold"/>
</dbReference>
<dbReference type="InterPro" id="IPR036909">
    <property type="entry name" value="Cyt_c-like_dom_sf"/>
</dbReference>
<evidence type="ECO:0000256" key="2">
    <source>
        <dbReference type="ARBA" id="ARBA00022723"/>
    </source>
</evidence>
<organism evidence="6 7">
    <name type="scientific">Compostibacter hankyongensis</name>
    <dbReference type="NCBI Taxonomy" id="1007089"/>
    <lineage>
        <taxon>Bacteria</taxon>
        <taxon>Pseudomonadati</taxon>
        <taxon>Bacteroidota</taxon>
        <taxon>Chitinophagia</taxon>
        <taxon>Chitinophagales</taxon>
        <taxon>Chitinophagaceae</taxon>
        <taxon>Compostibacter</taxon>
    </lineage>
</organism>
<dbReference type="InterPro" id="IPR055557">
    <property type="entry name" value="DUF7133"/>
</dbReference>
<dbReference type="PROSITE" id="PS51007">
    <property type="entry name" value="CYTC"/>
    <property type="match status" value="1"/>
</dbReference>
<feature type="domain" description="Cytochrome c" evidence="5">
    <location>
        <begin position="570"/>
        <end position="662"/>
    </location>
</feature>
<keyword evidence="1 4" id="KW-0349">Heme</keyword>
<evidence type="ECO:0000313" key="6">
    <source>
        <dbReference type="EMBL" id="GAA4310451.1"/>
    </source>
</evidence>
<dbReference type="SUPFAM" id="SSF48371">
    <property type="entry name" value="ARM repeat"/>
    <property type="match status" value="1"/>
</dbReference>
<keyword evidence="7" id="KW-1185">Reference proteome</keyword>
<dbReference type="Gene3D" id="1.25.10.10">
    <property type="entry name" value="Leucine-rich Repeat Variant"/>
    <property type="match status" value="1"/>
</dbReference>